<dbReference type="SUPFAM" id="SSF46626">
    <property type="entry name" value="Cytochrome c"/>
    <property type="match status" value="1"/>
</dbReference>
<dbReference type="Gene3D" id="1.10.760.10">
    <property type="entry name" value="Cytochrome c-like domain"/>
    <property type="match status" value="1"/>
</dbReference>
<dbReference type="AlphaFoldDB" id="A0A838XJM9"/>
<accession>A0A838XJM9</accession>
<protein>
    <submittedName>
        <fullName evidence="7">C-type cytochrome</fullName>
    </submittedName>
</protein>
<feature type="domain" description="Cytochrome c" evidence="6">
    <location>
        <begin position="26"/>
        <end position="105"/>
    </location>
</feature>
<evidence type="ECO:0000313" key="8">
    <source>
        <dbReference type="Proteomes" id="UP000559404"/>
    </source>
</evidence>
<keyword evidence="1 4" id="KW-0349">Heme</keyword>
<evidence type="ECO:0000256" key="3">
    <source>
        <dbReference type="ARBA" id="ARBA00023004"/>
    </source>
</evidence>
<evidence type="ECO:0000256" key="4">
    <source>
        <dbReference type="PROSITE-ProRule" id="PRU00433"/>
    </source>
</evidence>
<dbReference type="GO" id="GO:0009055">
    <property type="term" value="F:electron transfer activity"/>
    <property type="evidence" value="ECO:0007669"/>
    <property type="project" value="InterPro"/>
</dbReference>
<dbReference type="GO" id="GO:0046872">
    <property type="term" value="F:metal ion binding"/>
    <property type="evidence" value="ECO:0007669"/>
    <property type="project" value="UniProtKB-KW"/>
</dbReference>
<keyword evidence="2 4" id="KW-0479">Metal-binding</keyword>
<evidence type="ECO:0000256" key="2">
    <source>
        <dbReference type="ARBA" id="ARBA00022723"/>
    </source>
</evidence>
<gene>
    <name evidence="7" type="ORF">H1W37_07755</name>
</gene>
<dbReference type="InterPro" id="IPR009056">
    <property type="entry name" value="Cyt_c-like_dom"/>
</dbReference>
<keyword evidence="5" id="KW-0732">Signal</keyword>
<evidence type="ECO:0000259" key="6">
    <source>
        <dbReference type="PROSITE" id="PS51007"/>
    </source>
</evidence>
<dbReference type="PROSITE" id="PS51007">
    <property type="entry name" value="CYTC"/>
    <property type="match status" value="1"/>
</dbReference>
<dbReference type="InterPro" id="IPR036909">
    <property type="entry name" value="Cyt_c-like_dom_sf"/>
</dbReference>
<keyword evidence="8" id="KW-1185">Reference proteome</keyword>
<dbReference type="Proteomes" id="UP000559404">
    <property type="component" value="Unassembled WGS sequence"/>
</dbReference>
<reference evidence="7 8" key="2">
    <citation type="submission" date="2020-08" db="EMBL/GenBank/DDBJ databases">
        <title>Stappia taiwanensis sp. nov., isolated from a coastal thermal spring.</title>
        <authorList>
            <person name="Kampfer P."/>
        </authorList>
    </citation>
    <scope>NUCLEOTIDE SEQUENCE [LARGE SCALE GENOMIC DNA]</scope>
    <source>
        <strain evidence="7 8">DSM 23284</strain>
    </source>
</reference>
<evidence type="ECO:0000256" key="1">
    <source>
        <dbReference type="ARBA" id="ARBA00022617"/>
    </source>
</evidence>
<sequence length="106" mass="11046">MRKQVATITALLALAGLAAQTGTALADAKDGARLARLWCAACHVVADDQASGSEAVPPFAEIANRPNFDRDGLAATLSGQHPIMPDMTLSRQEIADLSAYIASLAR</sequence>
<organism evidence="7 8">
    <name type="scientific">Stappia taiwanensis</name>
    <dbReference type="NCBI Taxonomy" id="992267"/>
    <lineage>
        <taxon>Bacteria</taxon>
        <taxon>Pseudomonadati</taxon>
        <taxon>Pseudomonadota</taxon>
        <taxon>Alphaproteobacteria</taxon>
        <taxon>Hyphomicrobiales</taxon>
        <taxon>Stappiaceae</taxon>
        <taxon>Stappia</taxon>
    </lineage>
</organism>
<evidence type="ECO:0000313" key="7">
    <source>
        <dbReference type="EMBL" id="MBA4611539.1"/>
    </source>
</evidence>
<evidence type="ECO:0000256" key="5">
    <source>
        <dbReference type="SAM" id="SignalP"/>
    </source>
</evidence>
<dbReference type="GO" id="GO:0020037">
    <property type="term" value="F:heme binding"/>
    <property type="evidence" value="ECO:0007669"/>
    <property type="project" value="InterPro"/>
</dbReference>
<dbReference type="EMBL" id="JACEON010000005">
    <property type="protein sequence ID" value="MBA4611539.1"/>
    <property type="molecule type" value="Genomic_DNA"/>
</dbReference>
<proteinExistence type="predicted"/>
<feature type="signal peptide" evidence="5">
    <location>
        <begin position="1"/>
        <end position="26"/>
    </location>
</feature>
<comment type="caution">
    <text evidence="7">The sequence shown here is derived from an EMBL/GenBank/DDBJ whole genome shotgun (WGS) entry which is preliminary data.</text>
</comment>
<name>A0A838XJM9_9HYPH</name>
<dbReference type="Pfam" id="PF00034">
    <property type="entry name" value="Cytochrom_C"/>
    <property type="match status" value="1"/>
</dbReference>
<feature type="chain" id="PRO_5032595368" evidence="5">
    <location>
        <begin position="27"/>
        <end position="106"/>
    </location>
</feature>
<keyword evidence="3 4" id="KW-0408">Iron</keyword>
<reference evidence="7 8" key="1">
    <citation type="submission" date="2020-07" db="EMBL/GenBank/DDBJ databases">
        <authorList>
            <person name="Li M."/>
        </authorList>
    </citation>
    <scope>NUCLEOTIDE SEQUENCE [LARGE SCALE GENOMIC DNA]</scope>
    <source>
        <strain evidence="7 8">DSM 23284</strain>
    </source>
</reference>